<evidence type="ECO:0000256" key="1">
    <source>
        <dbReference type="ARBA" id="ARBA00004123"/>
    </source>
</evidence>
<dbReference type="SUPFAM" id="SSF90229">
    <property type="entry name" value="CCCH zinc finger"/>
    <property type="match status" value="1"/>
</dbReference>
<sequence>QLQQLTVQLPQLESGNQTGCWSLIELQGSFESRTLAEDNLIDQEEKLRGGLIGDLLFSRHSGQPLLIVGHHLLQGKSVPLEKPLAVIRGNQIVGVIRNKLVFRDRPKPIIASVTKHLINLSYRLIVKLASALVAYSSGSESEGDAPEAAEAVKNYKSTKQKSSEISGDSDGDFDDAKYDDEQNSDTATAEDEESKSTEEKRSSKLISGSNSFGLIQSASDHSNSPSDEDTDDNQSDGFVEIDVELEDSELNSTDLKQQNSNRQQQQASSSSNLLPSFAAASAEHESVFVTEYHKAERKKLAVLAHHVTPIEAATNSASRSSGLKRIPLCRRFLSGRCDRGHRCPYSHSEEAKERALVVRKPSAENPAADGDNRMARKRGHAGVTDSLAPAKRSLAVLGPQLGLRGNK</sequence>
<dbReference type="PROSITE" id="PS50103">
    <property type="entry name" value="ZF_C3H1"/>
    <property type="match status" value="1"/>
</dbReference>
<feature type="compositionally biased region" description="Low complexity" evidence="7">
    <location>
        <begin position="255"/>
        <end position="272"/>
    </location>
</feature>
<protein>
    <submittedName>
        <fullName evidence="10">C3H1-type domain-containing protein</fullName>
    </submittedName>
</protein>
<dbReference type="SMART" id="SM00356">
    <property type="entry name" value="ZnF_C3H1"/>
    <property type="match status" value="1"/>
</dbReference>
<dbReference type="Proteomes" id="UP000095280">
    <property type="component" value="Unplaced"/>
</dbReference>
<keyword evidence="4 6" id="KW-0862">Zinc</keyword>
<keyword evidence="9" id="KW-1185">Reference proteome</keyword>
<dbReference type="WBParaSite" id="maker-uti_cns_0002602-snap-gene-0.11-mRNA-1">
    <property type="protein sequence ID" value="maker-uti_cns_0002602-snap-gene-0.11-mRNA-1"/>
    <property type="gene ID" value="maker-uti_cns_0002602-snap-gene-0.11"/>
</dbReference>
<dbReference type="InterPro" id="IPR036855">
    <property type="entry name" value="Znf_CCCH_sf"/>
</dbReference>
<feature type="region of interest" description="Disordered" evidence="7">
    <location>
        <begin position="360"/>
        <end position="387"/>
    </location>
</feature>
<evidence type="ECO:0000256" key="5">
    <source>
        <dbReference type="ARBA" id="ARBA00023242"/>
    </source>
</evidence>
<evidence type="ECO:0000256" key="7">
    <source>
        <dbReference type="SAM" id="MobiDB-lite"/>
    </source>
</evidence>
<dbReference type="AlphaFoldDB" id="A0A1I8GPX9"/>
<evidence type="ECO:0000256" key="2">
    <source>
        <dbReference type="ARBA" id="ARBA00022723"/>
    </source>
</evidence>
<evidence type="ECO:0000313" key="9">
    <source>
        <dbReference type="Proteomes" id="UP000095280"/>
    </source>
</evidence>
<keyword evidence="2 6" id="KW-0479">Metal-binding</keyword>
<dbReference type="InterPro" id="IPR000571">
    <property type="entry name" value="Znf_CCCH"/>
</dbReference>
<feature type="domain" description="C3H1-type" evidence="8">
    <location>
        <begin position="323"/>
        <end position="350"/>
    </location>
</feature>
<dbReference type="Gene3D" id="4.10.1000.10">
    <property type="entry name" value="Zinc finger, CCCH-type"/>
    <property type="match status" value="1"/>
</dbReference>
<name>A0A1I8GPX9_9PLAT</name>
<feature type="region of interest" description="Disordered" evidence="7">
    <location>
        <begin position="138"/>
        <end position="235"/>
    </location>
</feature>
<comment type="subcellular location">
    <subcellularLocation>
        <location evidence="1">Nucleus</location>
    </subcellularLocation>
</comment>
<keyword evidence="3 6" id="KW-0863">Zinc-finger</keyword>
<dbReference type="PANTHER" id="PTHR28605:SF1">
    <property type="entry name" value="CHROMOSOME TRANSMISSION FIDELITY FACTOR 8"/>
    <property type="match status" value="1"/>
</dbReference>
<accession>A0A1I8GPX9</accession>
<feature type="zinc finger region" description="C3H1-type" evidence="6">
    <location>
        <begin position="323"/>
        <end position="350"/>
    </location>
</feature>
<organism evidence="9 10">
    <name type="scientific">Macrostomum lignano</name>
    <dbReference type="NCBI Taxonomy" id="282301"/>
    <lineage>
        <taxon>Eukaryota</taxon>
        <taxon>Metazoa</taxon>
        <taxon>Spiralia</taxon>
        <taxon>Lophotrochozoa</taxon>
        <taxon>Platyhelminthes</taxon>
        <taxon>Rhabditophora</taxon>
        <taxon>Macrostomorpha</taxon>
        <taxon>Macrostomida</taxon>
        <taxon>Macrostomidae</taxon>
        <taxon>Macrostomum</taxon>
    </lineage>
</organism>
<proteinExistence type="predicted"/>
<feature type="compositionally biased region" description="Acidic residues" evidence="7">
    <location>
        <begin position="181"/>
        <end position="193"/>
    </location>
</feature>
<feature type="compositionally biased region" description="Acidic residues" evidence="7">
    <location>
        <begin position="226"/>
        <end position="235"/>
    </location>
</feature>
<evidence type="ECO:0000259" key="8">
    <source>
        <dbReference type="PROSITE" id="PS50103"/>
    </source>
</evidence>
<dbReference type="GO" id="GO:0005634">
    <property type="term" value="C:nucleus"/>
    <property type="evidence" value="ECO:0007669"/>
    <property type="project" value="UniProtKB-SubCell"/>
</dbReference>
<evidence type="ECO:0000313" key="10">
    <source>
        <dbReference type="WBParaSite" id="maker-uti_cns_0002602-snap-gene-0.11-mRNA-1"/>
    </source>
</evidence>
<dbReference type="GO" id="GO:0008270">
    <property type="term" value="F:zinc ion binding"/>
    <property type="evidence" value="ECO:0007669"/>
    <property type="project" value="UniProtKB-KW"/>
</dbReference>
<evidence type="ECO:0000256" key="3">
    <source>
        <dbReference type="ARBA" id="ARBA00022771"/>
    </source>
</evidence>
<evidence type="ECO:0000256" key="6">
    <source>
        <dbReference type="PROSITE-ProRule" id="PRU00723"/>
    </source>
</evidence>
<feature type="compositionally biased region" description="Polar residues" evidence="7">
    <location>
        <begin position="205"/>
        <end position="225"/>
    </location>
</feature>
<evidence type="ECO:0000256" key="4">
    <source>
        <dbReference type="ARBA" id="ARBA00022833"/>
    </source>
</evidence>
<reference evidence="10" key="1">
    <citation type="submission" date="2016-11" db="UniProtKB">
        <authorList>
            <consortium name="WormBaseParasite"/>
        </authorList>
    </citation>
    <scope>IDENTIFICATION</scope>
</reference>
<dbReference type="PANTHER" id="PTHR28605">
    <property type="entry name" value="CTF8, CHROMOSOME TRANSMISSION FIDELITY FACTOR 8 HOMOLOG (S. CEREVISIAE)"/>
    <property type="match status" value="1"/>
</dbReference>
<feature type="region of interest" description="Disordered" evidence="7">
    <location>
        <begin position="249"/>
        <end position="272"/>
    </location>
</feature>
<keyword evidence="5" id="KW-0539">Nucleus</keyword>